<feature type="compositionally biased region" description="Basic and acidic residues" evidence="1">
    <location>
        <begin position="266"/>
        <end position="280"/>
    </location>
</feature>
<name>A0A7U7L998_SALER</name>
<proteinExistence type="predicted"/>
<dbReference type="InterPro" id="IPR021104">
    <property type="entry name" value="KfrA_DNA-bd_N"/>
</dbReference>
<reference evidence="3" key="1">
    <citation type="submission" date="2018-08" db="EMBL/GenBank/DDBJ databases">
        <authorList>
            <consortium name="GenomeTrakr network: Whole genome sequencing for foodborne pathogen traceback"/>
        </authorList>
    </citation>
    <scope>NUCLEOTIDE SEQUENCE [LARGE SCALE GENOMIC DNA]</scope>
    <source>
        <strain evidence="3">FLUFL-367</strain>
    </source>
</reference>
<comment type="caution">
    <text evidence="3">The sequence shown here is derived from an EMBL/GenBank/DDBJ whole genome shotgun (WGS) entry which is preliminary data.</text>
</comment>
<gene>
    <name evidence="3" type="ORF">NL99_27460</name>
</gene>
<dbReference type="Proteomes" id="UP000839834">
    <property type="component" value="Unassembled WGS sequence"/>
</dbReference>
<feature type="region of interest" description="Disordered" evidence="1">
    <location>
        <begin position="317"/>
        <end position="356"/>
    </location>
</feature>
<feature type="domain" description="KfrA N-terminal DNA-binding" evidence="2">
    <location>
        <begin position="67"/>
        <end position="178"/>
    </location>
</feature>
<sequence>MQPSESARISPKITRVSPVSGAFPLRPGPLRSGKAYRRRGGFSARTAAPRSASAPPPVPPSVAPPLFAAADALFSASETGEFPNVEAVRQESRAGMNYVVEAMKEWRQNQRRQVMTVRDPLPPELHTLIQEAGQHFWTSARQLANESLDAARRAFESEKNDLIQLSAEQSAAFESQATELAVTLERLAELERQAAEAGESVREMSQALEAARGARLQAEQEAALSRLQAEENARRADELRAELEHAHREAEAAAADARTVTEALRGDAERLRTERDRAQQRQDLAGEEIARLTEQLTAARGETAAVQTALAEVRAQSGAAERVHAEQLTQAEAEKRRHSEQVTGAETARDEARQEAAAARESALLSLPVVPSLHPLSVSSIIDSNSNYIITITINKVTPLSQ</sequence>
<evidence type="ECO:0000256" key="1">
    <source>
        <dbReference type="SAM" id="MobiDB-lite"/>
    </source>
</evidence>
<dbReference type="EMBL" id="AAACVH010000093">
    <property type="protein sequence ID" value="EAA8668568.1"/>
    <property type="molecule type" value="Genomic_DNA"/>
</dbReference>
<feature type="region of interest" description="Disordered" evidence="1">
    <location>
        <begin position="1"/>
        <end position="59"/>
    </location>
</feature>
<dbReference type="AlphaFoldDB" id="A0A7U7L998"/>
<evidence type="ECO:0000313" key="3">
    <source>
        <dbReference type="EMBL" id="EAA8668568.1"/>
    </source>
</evidence>
<feature type="region of interest" description="Disordered" evidence="1">
    <location>
        <begin position="266"/>
        <end position="285"/>
    </location>
</feature>
<evidence type="ECO:0000259" key="2">
    <source>
        <dbReference type="Pfam" id="PF11740"/>
    </source>
</evidence>
<protein>
    <submittedName>
        <fullName evidence="3">KfrA protein</fullName>
    </submittedName>
</protein>
<accession>A0A7U7L998</accession>
<dbReference type="Pfam" id="PF11740">
    <property type="entry name" value="KfrA_N"/>
    <property type="match status" value="1"/>
</dbReference>
<organism evidence="3">
    <name type="scientific">Salmonella enterica</name>
    <name type="common">Salmonella choleraesuis</name>
    <dbReference type="NCBI Taxonomy" id="28901"/>
    <lineage>
        <taxon>Bacteria</taxon>
        <taxon>Pseudomonadati</taxon>
        <taxon>Pseudomonadota</taxon>
        <taxon>Gammaproteobacteria</taxon>
        <taxon>Enterobacterales</taxon>
        <taxon>Enterobacteriaceae</taxon>
        <taxon>Salmonella</taxon>
    </lineage>
</organism>
<feature type="compositionally biased region" description="Low complexity" evidence="1">
    <location>
        <begin position="42"/>
        <end position="53"/>
    </location>
</feature>